<proteinExistence type="predicted"/>
<dbReference type="GO" id="GO:0016020">
    <property type="term" value="C:membrane"/>
    <property type="evidence" value="ECO:0007669"/>
    <property type="project" value="UniProtKB-SubCell"/>
</dbReference>
<dbReference type="PANTHER" id="PTHR45649">
    <property type="entry name" value="AMINO-ACID PERMEASE BAT1"/>
    <property type="match status" value="1"/>
</dbReference>
<dbReference type="EMBL" id="CAJPDT010000108">
    <property type="protein sequence ID" value="CAF9938445.1"/>
    <property type="molecule type" value="Genomic_DNA"/>
</dbReference>
<evidence type="ECO:0000256" key="3">
    <source>
        <dbReference type="ARBA" id="ARBA00022692"/>
    </source>
</evidence>
<evidence type="ECO:0000256" key="1">
    <source>
        <dbReference type="ARBA" id="ARBA00004141"/>
    </source>
</evidence>
<feature type="transmembrane region" description="Helical" evidence="7">
    <location>
        <begin position="69"/>
        <end position="90"/>
    </location>
</feature>
<dbReference type="GO" id="GO:0022857">
    <property type="term" value="F:transmembrane transporter activity"/>
    <property type="evidence" value="ECO:0007669"/>
    <property type="project" value="InterPro"/>
</dbReference>
<feature type="transmembrane region" description="Helical" evidence="7">
    <location>
        <begin position="221"/>
        <end position="239"/>
    </location>
</feature>
<dbReference type="PANTHER" id="PTHR45649:SF6">
    <property type="entry name" value="GABA-SPECIFIC PERMEASE"/>
    <property type="match status" value="1"/>
</dbReference>
<dbReference type="Gene3D" id="1.20.1740.10">
    <property type="entry name" value="Amino acid/polyamine transporter I"/>
    <property type="match status" value="1"/>
</dbReference>
<feature type="transmembrane region" description="Helical" evidence="7">
    <location>
        <begin position="190"/>
        <end position="209"/>
    </location>
</feature>
<evidence type="ECO:0000256" key="2">
    <source>
        <dbReference type="ARBA" id="ARBA00022448"/>
    </source>
</evidence>
<name>A0A8H3J0I1_9LECA</name>
<evidence type="ECO:0000256" key="8">
    <source>
        <dbReference type="SAM" id="SignalP"/>
    </source>
</evidence>
<keyword evidence="3 7" id="KW-0812">Transmembrane</keyword>
<protein>
    <submittedName>
        <fullName evidence="9">GABA-specific high-affinity permease</fullName>
    </submittedName>
</protein>
<dbReference type="Pfam" id="PF13520">
    <property type="entry name" value="AA_permease_2"/>
    <property type="match status" value="1"/>
</dbReference>
<keyword evidence="5 7" id="KW-0472">Membrane</keyword>
<evidence type="ECO:0000313" key="10">
    <source>
        <dbReference type="Proteomes" id="UP000664534"/>
    </source>
</evidence>
<keyword evidence="4 7" id="KW-1133">Transmembrane helix</keyword>
<comment type="caution">
    <text evidence="9">The sequence shown here is derived from an EMBL/GenBank/DDBJ whole genome shotgun (WGS) entry which is preliminary data.</text>
</comment>
<dbReference type="AlphaFoldDB" id="A0A8H3J0I1"/>
<reference evidence="9" key="1">
    <citation type="submission" date="2021-03" db="EMBL/GenBank/DDBJ databases">
        <authorList>
            <person name="Tagirdzhanova G."/>
        </authorList>
    </citation>
    <scope>NUCLEOTIDE SEQUENCE</scope>
</reference>
<feature type="transmembrane region" description="Helical" evidence="7">
    <location>
        <begin position="147"/>
        <end position="170"/>
    </location>
</feature>
<feature type="region of interest" description="Disordered" evidence="6">
    <location>
        <begin position="281"/>
        <end position="301"/>
    </location>
</feature>
<evidence type="ECO:0000256" key="7">
    <source>
        <dbReference type="SAM" id="Phobius"/>
    </source>
</evidence>
<evidence type="ECO:0000313" key="9">
    <source>
        <dbReference type="EMBL" id="CAF9938445.1"/>
    </source>
</evidence>
<feature type="transmembrane region" description="Helical" evidence="7">
    <location>
        <begin position="119"/>
        <end position="141"/>
    </location>
</feature>
<feature type="chain" id="PRO_5034218405" evidence="8">
    <location>
        <begin position="19"/>
        <end position="301"/>
    </location>
</feature>
<keyword evidence="2" id="KW-0813">Transport</keyword>
<keyword evidence="8" id="KW-0732">Signal</keyword>
<keyword evidence="10" id="KW-1185">Reference proteome</keyword>
<evidence type="ECO:0000256" key="4">
    <source>
        <dbReference type="ARBA" id="ARBA00022989"/>
    </source>
</evidence>
<dbReference type="OrthoDB" id="4476201at2759"/>
<gene>
    <name evidence="9" type="primary">UGA4</name>
    <name evidence="9" type="ORF">IMSHALPRED_000805</name>
</gene>
<dbReference type="InterPro" id="IPR002293">
    <property type="entry name" value="AA/rel_permease1"/>
</dbReference>
<accession>A0A8H3J0I1</accession>
<evidence type="ECO:0000256" key="5">
    <source>
        <dbReference type="ARBA" id="ARBA00023136"/>
    </source>
</evidence>
<organism evidence="9 10">
    <name type="scientific">Imshaugia aleurites</name>
    <dbReference type="NCBI Taxonomy" id="172621"/>
    <lineage>
        <taxon>Eukaryota</taxon>
        <taxon>Fungi</taxon>
        <taxon>Dikarya</taxon>
        <taxon>Ascomycota</taxon>
        <taxon>Pezizomycotina</taxon>
        <taxon>Lecanoromycetes</taxon>
        <taxon>OSLEUM clade</taxon>
        <taxon>Lecanoromycetidae</taxon>
        <taxon>Lecanorales</taxon>
        <taxon>Lecanorineae</taxon>
        <taxon>Parmeliaceae</taxon>
        <taxon>Imshaugia</taxon>
    </lineage>
</organism>
<evidence type="ECO:0000256" key="6">
    <source>
        <dbReference type="SAM" id="MobiDB-lite"/>
    </source>
</evidence>
<sequence length="301" mass="32486">MSIGSCWFFGFIIVIVLAACINPDLTSVTGSKFGQPMAQASQPLVLCPRSRINLREQIYFDAIGKHGTLGLMSLLFIVQFLMGLSILVAASRQSWAFSRDGALPFSRFFRPISQKFGYIPLRTIWGCVFLAAILGLLSLIAPAAAQALFSLAVAGNNLAWGIPIFARVVWGQKKFKPGPFYTGDSFSVPIAWVAITFLVFGTLLSMFPVDGPDPTPQNMNYTVVINSAVWLGALAYYYIDARKWFTGPKITIDTDTLTEAQQQAIAEDGLDVRGLEDVVHPKASGDGSGSGSGTGSDVKVV</sequence>
<comment type="subcellular location">
    <subcellularLocation>
        <location evidence="1">Membrane</location>
        <topology evidence="1">Multi-pass membrane protein</topology>
    </subcellularLocation>
</comment>
<feature type="signal peptide" evidence="8">
    <location>
        <begin position="1"/>
        <end position="18"/>
    </location>
</feature>
<dbReference type="Proteomes" id="UP000664534">
    <property type="component" value="Unassembled WGS sequence"/>
</dbReference>